<dbReference type="SUPFAM" id="SSF56281">
    <property type="entry name" value="Metallo-hydrolase/oxidoreductase"/>
    <property type="match status" value="1"/>
</dbReference>
<dbReference type="Gene3D" id="3.60.15.10">
    <property type="entry name" value="Ribonuclease Z/Hydroxyacylglutathione hydrolase-like"/>
    <property type="match status" value="1"/>
</dbReference>
<accession>A0A368L3N6</accession>
<keyword evidence="3" id="KW-1185">Reference proteome</keyword>
<dbReference type="PANTHER" id="PTHR43041:SF1">
    <property type="entry name" value="METALLO-BETA-LACTAMASE DOMAIN-CONTAINING PROTEIN"/>
    <property type="match status" value="1"/>
</dbReference>
<organism evidence="2 3">
    <name type="scientific">Parvibium lacunae</name>
    <dbReference type="NCBI Taxonomy" id="1888893"/>
    <lineage>
        <taxon>Bacteria</taxon>
        <taxon>Pseudomonadati</taxon>
        <taxon>Pseudomonadota</taxon>
        <taxon>Betaproteobacteria</taxon>
        <taxon>Burkholderiales</taxon>
        <taxon>Alcaligenaceae</taxon>
        <taxon>Parvibium</taxon>
    </lineage>
</organism>
<evidence type="ECO:0000313" key="3">
    <source>
        <dbReference type="Proteomes" id="UP000252357"/>
    </source>
</evidence>
<proteinExistence type="predicted"/>
<reference evidence="2 3" key="1">
    <citation type="journal article" date="2018" name="Int. J. Syst. Evol. Microbiol.">
        <title>Parvibium lacunae gen. nov., sp. nov., a new member of the family Alcaligenaceae isolated from a freshwater pond.</title>
        <authorList>
            <person name="Chen W.M."/>
            <person name="Xie P.B."/>
            <person name="Hsu M.Y."/>
            <person name="Sheu S.Y."/>
        </authorList>
    </citation>
    <scope>NUCLEOTIDE SEQUENCE [LARGE SCALE GENOMIC DNA]</scope>
    <source>
        <strain evidence="2 3">KMB9</strain>
    </source>
</reference>
<sequence>MALAIRTLSDTIRKFLNRFAMPLELYRDATHVVQQYTDLLPQSDLASSEIGLIQSNQFLLVHDKQGILLDPGGTATYSGLFMGASRFFSPKDLRYLVVSHCAPDSLHSVGRWLIGSQTELLISQHLLPQLPHLCDPDRIVNRIHGIPDSGAVIQCGGVEYLLLSAHFLGHSACFQLYDPISKILFTGPLGCSDIDPGQAIDIHHFPAHQHNLRAWHARHIHSRRVCQLWVNMLENLDIAQIVPQRGPRLQGRDTVAAFFEWLQETPCGTDLVTQDHYRIPKQHGRAAMIGWEKELPRLDDTQSIIRTPS</sequence>
<name>A0A368L3N6_9BURK</name>
<gene>
    <name evidence="2" type="ORF">DU000_04435</name>
</gene>
<dbReference type="InterPro" id="IPR045761">
    <property type="entry name" value="ODP_dom"/>
</dbReference>
<dbReference type="InterPro" id="IPR036866">
    <property type="entry name" value="RibonucZ/Hydroxyglut_hydro"/>
</dbReference>
<comment type="caution">
    <text evidence="2">The sequence shown here is derived from an EMBL/GenBank/DDBJ whole genome shotgun (WGS) entry which is preliminary data.</text>
</comment>
<dbReference type="Pfam" id="PF19583">
    <property type="entry name" value="ODP"/>
    <property type="match status" value="1"/>
</dbReference>
<dbReference type="PANTHER" id="PTHR43041">
    <property type="entry name" value="HYDROLASE, METALLO-BETA-LACTAMASE SUPERFAMILY"/>
    <property type="match status" value="1"/>
</dbReference>
<feature type="domain" description="ODP" evidence="1">
    <location>
        <begin position="53"/>
        <end position="246"/>
    </location>
</feature>
<dbReference type="AlphaFoldDB" id="A0A368L3N6"/>
<evidence type="ECO:0000259" key="1">
    <source>
        <dbReference type="Pfam" id="PF19583"/>
    </source>
</evidence>
<evidence type="ECO:0000313" key="2">
    <source>
        <dbReference type="EMBL" id="RCS58093.1"/>
    </source>
</evidence>
<dbReference type="Proteomes" id="UP000252357">
    <property type="component" value="Unassembled WGS sequence"/>
</dbReference>
<dbReference type="EMBL" id="QPGB01000002">
    <property type="protein sequence ID" value="RCS58093.1"/>
    <property type="molecule type" value="Genomic_DNA"/>
</dbReference>
<protein>
    <submittedName>
        <fullName evidence="2">FprA family A-type flavoprotein</fullName>
    </submittedName>
</protein>